<keyword evidence="4" id="KW-1185">Reference proteome</keyword>
<dbReference type="OrthoDB" id="370061at2"/>
<evidence type="ECO:0000313" key="3">
    <source>
        <dbReference type="EMBL" id="AEC02146.1"/>
    </source>
</evidence>
<dbReference type="AlphaFoldDB" id="F4GIL2"/>
<dbReference type="STRING" id="760011.Spico_0922"/>
<proteinExistence type="predicted"/>
<dbReference type="EMBL" id="CP002659">
    <property type="protein sequence ID" value="AEC02146.1"/>
    <property type="molecule type" value="Genomic_DNA"/>
</dbReference>
<dbReference type="HOGENOM" id="CLU_120378_0_0_12"/>
<reference evidence="4" key="1">
    <citation type="submission" date="2011-04" db="EMBL/GenBank/DDBJ databases">
        <title>The complete genome of Spirochaeta coccoides DSM 17374.</title>
        <authorList>
            <person name="Lucas S."/>
            <person name="Copeland A."/>
            <person name="Lapidus A."/>
            <person name="Bruce D."/>
            <person name="Goodwin L."/>
            <person name="Pitluck S."/>
            <person name="Peters L."/>
            <person name="Kyrpides N."/>
            <person name="Mavromatis K."/>
            <person name="Pagani I."/>
            <person name="Ivanova N."/>
            <person name="Ovchinnikova G."/>
            <person name="Lu M."/>
            <person name="Detter J.C."/>
            <person name="Tapia R."/>
            <person name="Han C."/>
            <person name="Land M."/>
            <person name="Hauser L."/>
            <person name="Markowitz V."/>
            <person name="Cheng J.-F."/>
            <person name="Hugenholtz P."/>
            <person name="Woyke T."/>
            <person name="Wu D."/>
            <person name="Spring S."/>
            <person name="Schroeder M."/>
            <person name="Brambilla E."/>
            <person name="Klenk H.-P."/>
            <person name="Eisen J.A."/>
        </authorList>
    </citation>
    <scope>NUCLEOTIDE SEQUENCE [LARGE SCALE GENOMIC DNA]</scope>
    <source>
        <strain evidence="4">ATCC BAA-1237 / DSM 17374 / SPN1</strain>
    </source>
</reference>
<keyword evidence="1" id="KW-0175">Coiled coil</keyword>
<sequence>MEWFNKYLFIGIGIGLVVALVAVIWLSIKKAREQKESKKEIARLKAMLTDRMDLESEGLSKLKAEVVELKQQNENLRISIHTFSQRPGRAELSRLQVYQQAADRLTINSPGFGSAWQSALKESEAEFKKTFLGLQPFIRKIIPLKNNARLIEDATVEEQS</sequence>
<organism evidence="3 4">
    <name type="scientific">Parasphaerochaeta coccoides (strain ATCC BAA-1237 / DSM 17374 / SPN1)</name>
    <name type="common">Sphaerochaeta coccoides</name>
    <dbReference type="NCBI Taxonomy" id="760011"/>
    <lineage>
        <taxon>Bacteria</taxon>
        <taxon>Pseudomonadati</taxon>
        <taxon>Spirochaetota</taxon>
        <taxon>Spirochaetia</taxon>
        <taxon>Spirochaetales</taxon>
        <taxon>Sphaerochaetaceae</taxon>
        <taxon>Parasphaerochaeta</taxon>
    </lineage>
</organism>
<keyword evidence="2" id="KW-0812">Transmembrane</keyword>
<feature type="coiled-coil region" evidence="1">
    <location>
        <begin position="52"/>
        <end position="79"/>
    </location>
</feature>
<keyword evidence="2" id="KW-1133">Transmembrane helix</keyword>
<dbReference type="Proteomes" id="UP000007939">
    <property type="component" value="Chromosome"/>
</dbReference>
<protein>
    <submittedName>
        <fullName evidence="3">Uncharacterized protein</fullName>
    </submittedName>
</protein>
<gene>
    <name evidence="3" type="ordered locus">Spico_0922</name>
</gene>
<evidence type="ECO:0000313" key="4">
    <source>
        <dbReference type="Proteomes" id="UP000007939"/>
    </source>
</evidence>
<reference evidence="3 4" key="2">
    <citation type="journal article" date="2012" name="Stand. Genomic Sci.">
        <title>Complete genome sequence of the termite hindgut bacterium Spirochaeta coccoides type strain (SPN1(T)), reclassification in the genus Sphaerochaeta as Sphaerochaeta coccoides comb. nov. and emendations of the family Spirochaetaceae and the genus Sphaerochaeta.</title>
        <authorList>
            <person name="Abt B."/>
            <person name="Han C."/>
            <person name="Scheuner C."/>
            <person name="Lu M."/>
            <person name="Lapidus A."/>
            <person name="Nolan M."/>
            <person name="Lucas S."/>
            <person name="Hammon N."/>
            <person name="Deshpande S."/>
            <person name="Cheng J.F."/>
            <person name="Tapia R."/>
            <person name="Goodwin L.A."/>
            <person name="Pitluck S."/>
            <person name="Liolios K."/>
            <person name="Pagani I."/>
            <person name="Ivanova N."/>
            <person name="Mavromatis K."/>
            <person name="Mikhailova N."/>
            <person name="Huntemann M."/>
            <person name="Pati A."/>
            <person name="Chen A."/>
            <person name="Palaniappan K."/>
            <person name="Land M."/>
            <person name="Hauser L."/>
            <person name="Brambilla E.M."/>
            <person name="Rohde M."/>
            <person name="Spring S."/>
            <person name="Gronow S."/>
            <person name="Goker M."/>
            <person name="Woyke T."/>
            <person name="Bristow J."/>
            <person name="Eisen J.A."/>
            <person name="Markowitz V."/>
            <person name="Hugenholtz P."/>
            <person name="Kyrpides N.C."/>
            <person name="Klenk H.P."/>
            <person name="Detter J.C."/>
        </authorList>
    </citation>
    <scope>NUCLEOTIDE SEQUENCE [LARGE SCALE GENOMIC DNA]</scope>
    <source>
        <strain evidence="4">ATCC BAA-1237 / DSM 17374 / SPN1</strain>
    </source>
</reference>
<dbReference type="RefSeq" id="WP_013739542.1">
    <property type="nucleotide sequence ID" value="NC_015436.1"/>
</dbReference>
<feature type="transmembrane region" description="Helical" evidence="2">
    <location>
        <begin position="6"/>
        <end position="28"/>
    </location>
</feature>
<accession>F4GIL2</accession>
<name>F4GIL2_PARC1</name>
<keyword evidence="2" id="KW-0472">Membrane</keyword>
<dbReference type="eggNOG" id="ENOG5033312">
    <property type="taxonomic scope" value="Bacteria"/>
</dbReference>
<evidence type="ECO:0000256" key="2">
    <source>
        <dbReference type="SAM" id="Phobius"/>
    </source>
</evidence>
<dbReference type="KEGG" id="scc:Spico_0922"/>
<evidence type="ECO:0000256" key="1">
    <source>
        <dbReference type="SAM" id="Coils"/>
    </source>
</evidence>